<gene>
    <name evidence="2" type="primary">20210857</name>
    <name evidence="1" type="ORF">HELRODRAFT_188327</name>
</gene>
<dbReference type="CTD" id="20210857"/>
<reference evidence="3" key="1">
    <citation type="submission" date="2012-12" db="EMBL/GenBank/DDBJ databases">
        <authorList>
            <person name="Hellsten U."/>
            <person name="Grimwood J."/>
            <person name="Chapman J.A."/>
            <person name="Shapiro H."/>
            <person name="Aerts A."/>
            <person name="Otillar R.P."/>
            <person name="Terry A.Y."/>
            <person name="Boore J.L."/>
            <person name="Simakov O."/>
            <person name="Marletaz F."/>
            <person name="Cho S.-J."/>
            <person name="Edsinger-Gonzales E."/>
            <person name="Havlak P."/>
            <person name="Kuo D.-H."/>
            <person name="Larsson T."/>
            <person name="Lv J."/>
            <person name="Arendt D."/>
            <person name="Savage R."/>
            <person name="Osoegawa K."/>
            <person name="de Jong P."/>
            <person name="Lindberg D.R."/>
            <person name="Seaver E.C."/>
            <person name="Weisblat D.A."/>
            <person name="Putnam N.H."/>
            <person name="Grigoriev I.V."/>
            <person name="Rokhsar D.S."/>
        </authorList>
    </citation>
    <scope>NUCLEOTIDE SEQUENCE</scope>
</reference>
<keyword evidence="3" id="KW-1185">Reference proteome</keyword>
<name>T1FPW0_HELRO</name>
<reference evidence="2" key="3">
    <citation type="submission" date="2015-06" db="UniProtKB">
        <authorList>
            <consortium name="EnsemblMetazoa"/>
        </authorList>
    </citation>
    <scope>IDENTIFICATION</scope>
</reference>
<dbReference type="EnsemblMetazoa" id="HelroT188327">
    <property type="protein sequence ID" value="HelroP188327"/>
    <property type="gene ID" value="HelroG188327"/>
</dbReference>
<evidence type="ECO:0000313" key="1">
    <source>
        <dbReference type="EMBL" id="ESO06320.1"/>
    </source>
</evidence>
<dbReference type="Proteomes" id="UP000015101">
    <property type="component" value="Unassembled WGS sequence"/>
</dbReference>
<organism evidence="2 3">
    <name type="scientific">Helobdella robusta</name>
    <name type="common">Californian leech</name>
    <dbReference type="NCBI Taxonomy" id="6412"/>
    <lineage>
        <taxon>Eukaryota</taxon>
        <taxon>Metazoa</taxon>
        <taxon>Spiralia</taxon>
        <taxon>Lophotrochozoa</taxon>
        <taxon>Annelida</taxon>
        <taxon>Clitellata</taxon>
        <taxon>Hirudinea</taxon>
        <taxon>Rhynchobdellida</taxon>
        <taxon>Glossiphoniidae</taxon>
        <taxon>Helobdella</taxon>
    </lineage>
</organism>
<evidence type="ECO:0000313" key="3">
    <source>
        <dbReference type="Proteomes" id="UP000015101"/>
    </source>
</evidence>
<dbReference type="AlphaFoldDB" id="T1FPW0"/>
<reference evidence="1 3" key="2">
    <citation type="journal article" date="2013" name="Nature">
        <title>Insights into bilaterian evolution from three spiralian genomes.</title>
        <authorList>
            <person name="Simakov O."/>
            <person name="Marletaz F."/>
            <person name="Cho S.J."/>
            <person name="Edsinger-Gonzales E."/>
            <person name="Havlak P."/>
            <person name="Hellsten U."/>
            <person name="Kuo D.H."/>
            <person name="Larsson T."/>
            <person name="Lv J."/>
            <person name="Arendt D."/>
            <person name="Savage R."/>
            <person name="Osoegawa K."/>
            <person name="de Jong P."/>
            <person name="Grimwood J."/>
            <person name="Chapman J.A."/>
            <person name="Shapiro H."/>
            <person name="Aerts A."/>
            <person name="Otillar R.P."/>
            <person name="Terry A.Y."/>
            <person name="Boore J.L."/>
            <person name="Grigoriev I.V."/>
            <person name="Lindberg D.R."/>
            <person name="Seaver E.C."/>
            <person name="Weisblat D.A."/>
            <person name="Putnam N.H."/>
            <person name="Rokhsar D.S."/>
        </authorList>
    </citation>
    <scope>NUCLEOTIDE SEQUENCE</scope>
</reference>
<dbReference type="HOGENOM" id="CLU_1497854_0_0_1"/>
<protein>
    <submittedName>
        <fullName evidence="1 2">Uncharacterized protein</fullName>
    </submittedName>
</protein>
<dbReference type="EMBL" id="AMQM01000607">
    <property type="status" value="NOT_ANNOTATED_CDS"/>
    <property type="molecule type" value="Genomic_DNA"/>
</dbReference>
<sequence>MEGANACTSPRSTIGSAHVGYELRTCSVQTGSSCNNYKKDVALPASELTCRSRLLIKSATRQYLYTSQICIFVWAKWTIAQGGKFRWQQILEIAKIYESWAEHVTSVREDFDIYENGAFVVKTGITEYKETTTRKMKRKILKGEYLLKYEWLLKNKRCPRNRGGQRYSDSLWTADYQIRL</sequence>
<dbReference type="KEGG" id="hro:HELRODRAFT_188327"/>
<dbReference type="RefSeq" id="XP_009015688.1">
    <property type="nucleotide sequence ID" value="XM_009017440.1"/>
</dbReference>
<evidence type="ECO:0000313" key="2">
    <source>
        <dbReference type="EnsemblMetazoa" id="HelroP188327"/>
    </source>
</evidence>
<dbReference type="InParanoid" id="T1FPW0"/>
<dbReference type="EMBL" id="KB096324">
    <property type="protein sequence ID" value="ESO06320.1"/>
    <property type="molecule type" value="Genomic_DNA"/>
</dbReference>
<proteinExistence type="predicted"/>
<accession>T1FPW0</accession>
<dbReference type="GeneID" id="20210857"/>